<evidence type="ECO:0000313" key="4">
    <source>
        <dbReference type="Proteomes" id="UP000314294"/>
    </source>
</evidence>
<accession>A0A4Z2FBJ8</accession>
<evidence type="ECO:0000313" key="3">
    <source>
        <dbReference type="EMBL" id="TNN38537.1"/>
    </source>
</evidence>
<feature type="domain" description="RNase H type-1" evidence="2">
    <location>
        <begin position="1"/>
        <end position="117"/>
    </location>
</feature>
<dbReference type="AlphaFoldDB" id="A0A4Z2FBJ8"/>
<dbReference type="CDD" id="cd09276">
    <property type="entry name" value="Rnase_HI_RT_non_LTR"/>
    <property type="match status" value="1"/>
</dbReference>
<dbReference type="Pfam" id="PF00075">
    <property type="entry name" value="RNase_H"/>
    <property type="match status" value="1"/>
</dbReference>
<dbReference type="GO" id="GO:0004523">
    <property type="term" value="F:RNA-DNA hybrid ribonuclease activity"/>
    <property type="evidence" value="ECO:0007669"/>
    <property type="project" value="InterPro"/>
</dbReference>
<dbReference type="InterPro" id="IPR036397">
    <property type="entry name" value="RNaseH_sf"/>
</dbReference>
<dbReference type="EMBL" id="SRLO01001364">
    <property type="protein sequence ID" value="TNN38537.1"/>
    <property type="molecule type" value="Genomic_DNA"/>
</dbReference>
<dbReference type="SUPFAM" id="SSF53098">
    <property type="entry name" value="Ribonuclease H-like"/>
    <property type="match status" value="1"/>
</dbReference>
<sequence length="275" mass="31651">MAARAETPAPRLPHHAPSCRAGKLKRRQRGEQKGRILGLQWVEEVRPERVVICSDSAAALSSIRSKRSVREDLVMEISMLMLRIQRLGISVQFCWVPAHMGVEGNERADRIAKKALKLGKEEILSIPFRKGEAKAVIREAVRELWQRKWDNNDKGRHYHNIQKSINVKLFKGKCRREEVIIARLRFGHTGLNATLFLMAKVGTDKCNFCNEIEDVEHVIMKCVKYSSERKRLKEYICQRGRRWSLEGVLAAGQDGHECYRALLRFARDTGLGRRI</sequence>
<organism evidence="3 4">
    <name type="scientific">Liparis tanakae</name>
    <name type="common">Tanaka's snailfish</name>
    <dbReference type="NCBI Taxonomy" id="230148"/>
    <lineage>
        <taxon>Eukaryota</taxon>
        <taxon>Metazoa</taxon>
        <taxon>Chordata</taxon>
        <taxon>Craniata</taxon>
        <taxon>Vertebrata</taxon>
        <taxon>Euteleostomi</taxon>
        <taxon>Actinopterygii</taxon>
        <taxon>Neopterygii</taxon>
        <taxon>Teleostei</taxon>
        <taxon>Neoteleostei</taxon>
        <taxon>Acanthomorphata</taxon>
        <taxon>Eupercaria</taxon>
        <taxon>Perciformes</taxon>
        <taxon>Cottioidei</taxon>
        <taxon>Cottales</taxon>
        <taxon>Liparidae</taxon>
        <taxon>Liparis</taxon>
    </lineage>
</organism>
<gene>
    <name evidence="3" type="ORF">EYF80_051300</name>
</gene>
<dbReference type="PROSITE" id="PS50879">
    <property type="entry name" value="RNASE_H_1"/>
    <property type="match status" value="1"/>
</dbReference>
<name>A0A4Z2FBJ8_9TELE</name>
<proteinExistence type="predicted"/>
<feature type="region of interest" description="Disordered" evidence="1">
    <location>
        <begin position="1"/>
        <end position="31"/>
    </location>
</feature>
<dbReference type="InterPro" id="IPR002156">
    <property type="entry name" value="RNaseH_domain"/>
</dbReference>
<reference evidence="3 4" key="1">
    <citation type="submission" date="2019-03" db="EMBL/GenBank/DDBJ databases">
        <title>First draft genome of Liparis tanakae, snailfish: a comprehensive survey of snailfish specific genes.</title>
        <authorList>
            <person name="Kim W."/>
            <person name="Song I."/>
            <person name="Jeong J.-H."/>
            <person name="Kim D."/>
            <person name="Kim S."/>
            <person name="Ryu S."/>
            <person name="Song J.Y."/>
            <person name="Lee S.K."/>
        </authorList>
    </citation>
    <scope>NUCLEOTIDE SEQUENCE [LARGE SCALE GENOMIC DNA]</scope>
    <source>
        <tissue evidence="3">Muscle</tissue>
    </source>
</reference>
<dbReference type="InterPro" id="IPR012337">
    <property type="entry name" value="RNaseH-like_sf"/>
</dbReference>
<protein>
    <recommendedName>
        <fullName evidence="2">RNase H type-1 domain-containing protein</fullName>
    </recommendedName>
</protein>
<dbReference type="OrthoDB" id="8955194at2759"/>
<dbReference type="Proteomes" id="UP000314294">
    <property type="component" value="Unassembled WGS sequence"/>
</dbReference>
<evidence type="ECO:0000259" key="2">
    <source>
        <dbReference type="PROSITE" id="PS50879"/>
    </source>
</evidence>
<dbReference type="Gene3D" id="3.30.420.10">
    <property type="entry name" value="Ribonuclease H-like superfamily/Ribonuclease H"/>
    <property type="match status" value="1"/>
</dbReference>
<evidence type="ECO:0000256" key="1">
    <source>
        <dbReference type="SAM" id="MobiDB-lite"/>
    </source>
</evidence>
<comment type="caution">
    <text evidence="3">The sequence shown here is derived from an EMBL/GenBank/DDBJ whole genome shotgun (WGS) entry which is preliminary data.</text>
</comment>
<dbReference type="GO" id="GO:0003676">
    <property type="term" value="F:nucleic acid binding"/>
    <property type="evidence" value="ECO:0007669"/>
    <property type="project" value="InterPro"/>
</dbReference>
<keyword evidence="4" id="KW-1185">Reference proteome</keyword>